<evidence type="ECO:0000313" key="1">
    <source>
        <dbReference type="EMBL" id="UYV77307.1"/>
    </source>
</evidence>
<organism evidence="1 2">
    <name type="scientific">Cordylochernes scorpioides</name>
    <dbReference type="NCBI Taxonomy" id="51811"/>
    <lineage>
        <taxon>Eukaryota</taxon>
        <taxon>Metazoa</taxon>
        <taxon>Ecdysozoa</taxon>
        <taxon>Arthropoda</taxon>
        <taxon>Chelicerata</taxon>
        <taxon>Arachnida</taxon>
        <taxon>Pseudoscorpiones</taxon>
        <taxon>Cheliferoidea</taxon>
        <taxon>Chernetidae</taxon>
        <taxon>Cordylochernes</taxon>
    </lineage>
</organism>
<reference evidence="1 2" key="1">
    <citation type="submission" date="2022-01" db="EMBL/GenBank/DDBJ databases">
        <title>A chromosomal length assembly of Cordylochernes scorpioides.</title>
        <authorList>
            <person name="Zeh D."/>
            <person name="Zeh J."/>
        </authorList>
    </citation>
    <scope>NUCLEOTIDE SEQUENCE [LARGE SCALE GENOMIC DNA]</scope>
    <source>
        <strain evidence="1">IN4F17</strain>
        <tissue evidence="1">Whole Body</tissue>
    </source>
</reference>
<protein>
    <submittedName>
        <fullName evidence="1">Uncharacterized protein</fullName>
    </submittedName>
</protein>
<gene>
    <name evidence="1" type="ORF">LAZ67_15000451</name>
</gene>
<name>A0ABY6L823_9ARAC</name>
<evidence type="ECO:0000313" key="2">
    <source>
        <dbReference type="Proteomes" id="UP001235939"/>
    </source>
</evidence>
<dbReference type="EMBL" id="CP092877">
    <property type="protein sequence ID" value="UYV77307.1"/>
    <property type="molecule type" value="Genomic_DNA"/>
</dbReference>
<accession>A0ABY6L823</accession>
<proteinExistence type="predicted"/>
<sequence>MGIIQKVGNWVPYELKPRDVKRRFFTCEQLLQHGVQVHRIIKYLWFIQDKSLTVHSIEVDAKGLELYVDDNPLDF</sequence>
<keyword evidence="2" id="KW-1185">Reference proteome</keyword>
<dbReference type="Proteomes" id="UP001235939">
    <property type="component" value="Chromosome 15"/>
</dbReference>